<keyword evidence="1" id="KW-0472">Membrane</keyword>
<evidence type="ECO:0000313" key="3">
    <source>
        <dbReference type="Proteomes" id="UP000034826"/>
    </source>
</evidence>
<comment type="caution">
    <text evidence="2">The sequence shown here is derived from an EMBL/GenBank/DDBJ whole genome shotgun (WGS) entry which is preliminary data.</text>
</comment>
<feature type="transmembrane region" description="Helical" evidence="1">
    <location>
        <begin position="22"/>
        <end position="41"/>
    </location>
</feature>
<protein>
    <submittedName>
        <fullName evidence="2">Uncharacterized protein</fullName>
    </submittedName>
</protein>
<name>A0A0G1LG20_9BACT</name>
<keyword evidence="1" id="KW-0812">Transmembrane</keyword>
<feature type="transmembrane region" description="Helical" evidence="1">
    <location>
        <begin position="53"/>
        <end position="73"/>
    </location>
</feature>
<evidence type="ECO:0000313" key="2">
    <source>
        <dbReference type="EMBL" id="KKT67627.1"/>
    </source>
</evidence>
<accession>A0A0G1LG20</accession>
<dbReference type="AlphaFoldDB" id="A0A0G1LG20"/>
<keyword evidence="1" id="KW-1133">Transmembrane helix</keyword>
<organism evidence="2 3">
    <name type="scientific">Candidatus Woesebacteria bacterium GW2011_GWA2_44_33</name>
    <dbReference type="NCBI Taxonomy" id="1618564"/>
    <lineage>
        <taxon>Bacteria</taxon>
        <taxon>Candidatus Woeseibacteriota</taxon>
    </lineage>
</organism>
<dbReference type="EMBL" id="LCIY01000003">
    <property type="protein sequence ID" value="KKT67627.1"/>
    <property type="molecule type" value="Genomic_DNA"/>
</dbReference>
<sequence>MHIKGYFQTEEKLSKKDKIRRNVVKFSVSTLAPLISFVIYWKIVGDEFIATEVGLLILIPIVVISGIGTSLFYEYLFPKYKNDVDY</sequence>
<reference evidence="2 3" key="1">
    <citation type="journal article" date="2015" name="Nature">
        <title>rRNA introns, odd ribosomes, and small enigmatic genomes across a large radiation of phyla.</title>
        <authorList>
            <person name="Brown C.T."/>
            <person name="Hug L.A."/>
            <person name="Thomas B.C."/>
            <person name="Sharon I."/>
            <person name="Castelle C.J."/>
            <person name="Singh A."/>
            <person name="Wilkins M.J."/>
            <person name="Williams K.H."/>
            <person name="Banfield J.F."/>
        </authorList>
    </citation>
    <scope>NUCLEOTIDE SEQUENCE [LARGE SCALE GENOMIC DNA]</scope>
</reference>
<gene>
    <name evidence="2" type="ORF">UW60_C0003G0035</name>
</gene>
<proteinExistence type="predicted"/>
<evidence type="ECO:0000256" key="1">
    <source>
        <dbReference type="SAM" id="Phobius"/>
    </source>
</evidence>
<dbReference type="Proteomes" id="UP000034826">
    <property type="component" value="Unassembled WGS sequence"/>
</dbReference>